<evidence type="ECO:0000256" key="16">
    <source>
        <dbReference type="PROSITE-ProRule" id="PRU00175"/>
    </source>
</evidence>
<feature type="domain" description="RING-type" evidence="18">
    <location>
        <begin position="174"/>
        <end position="215"/>
    </location>
</feature>
<keyword evidence="9" id="KW-0479">Metal-binding</keyword>
<comment type="pathway">
    <text evidence="4">Protein modification; protein ubiquitination.</text>
</comment>
<feature type="non-terminal residue" evidence="19">
    <location>
        <position position="683"/>
    </location>
</feature>
<feature type="compositionally biased region" description="Polar residues" evidence="17">
    <location>
        <begin position="674"/>
        <end position="683"/>
    </location>
</feature>
<evidence type="ECO:0000256" key="4">
    <source>
        <dbReference type="ARBA" id="ARBA00004906"/>
    </source>
</evidence>
<feature type="region of interest" description="Disordered" evidence="17">
    <location>
        <begin position="342"/>
        <end position="379"/>
    </location>
</feature>
<feature type="region of interest" description="Disordered" evidence="17">
    <location>
        <begin position="485"/>
        <end position="505"/>
    </location>
</feature>
<comment type="caution">
    <text evidence="19">The sequence shown here is derived from an EMBL/GenBank/DDBJ whole genome shotgun (WGS) entry which is preliminary data.</text>
</comment>
<feature type="region of interest" description="Disordered" evidence="17">
    <location>
        <begin position="1"/>
        <end position="53"/>
    </location>
</feature>
<feature type="compositionally biased region" description="Basic and acidic residues" evidence="17">
    <location>
        <begin position="342"/>
        <end position="356"/>
    </location>
</feature>
<evidence type="ECO:0000259" key="18">
    <source>
        <dbReference type="PROSITE" id="PS50089"/>
    </source>
</evidence>
<keyword evidence="7" id="KW-0963">Cytoplasm</keyword>
<evidence type="ECO:0000256" key="17">
    <source>
        <dbReference type="SAM" id="MobiDB-lite"/>
    </source>
</evidence>
<keyword evidence="10 16" id="KW-0863">Zinc-finger</keyword>
<evidence type="ECO:0000256" key="15">
    <source>
        <dbReference type="ARBA" id="ARBA00035390"/>
    </source>
</evidence>
<keyword evidence="12" id="KW-0862">Zinc</keyword>
<keyword evidence="8" id="KW-0808">Transferase</keyword>
<dbReference type="GO" id="GO:0005634">
    <property type="term" value="C:nucleus"/>
    <property type="evidence" value="ECO:0007669"/>
    <property type="project" value="UniProtKB-SubCell"/>
</dbReference>
<gene>
    <name evidence="19" type="ORF">BDFB_002695</name>
</gene>
<dbReference type="PROSITE" id="PS50089">
    <property type="entry name" value="ZF_RING_2"/>
    <property type="match status" value="1"/>
</dbReference>
<evidence type="ECO:0000256" key="7">
    <source>
        <dbReference type="ARBA" id="ARBA00022490"/>
    </source>
</evidence>
<dbReference type="EC" id="2.3.2.27" evidence="6"/>
<dbReference type="GO" id="GO:0000976">
    <property type="term" value="F:transcription cis-regulatory region binding"/>
    <property type="evidence" value="ECO:0007669"/>
    <property type="project" value="TreeGrafter"/>
</dbReference>
<dbReference type="InterPro" id="IPR027370">
    <property type="entry name" value="Znf-RING_euk"/>
</dbReference>
<keyword evidence="11" id="KW-0833">Ubl conjugation pathway</keyword>
<dbReference type="GO" id="GO:0045944">
    <property type="term" value="P:positive regulation of transcription by RNA polymerase II"/>
    <property type="evidence" value="ECO:0007669"/>
    <property type="project" value="TreeGrafter"/>
</dbReference>
<dbReference type="PANTHER" id="PTHR12983">
    <property type="entry name" value="RING FINGER 10 FAMILY MEMBER"/>
    <property type="match status" value="1"/>
</dbReference>
<comment type="catalytic activity">
    <reaction evidence="1">
        <text>S-ubiquitinyl-[E2 ubiquitin-conjugating enzyme]-L-cysteine + [acceptor protein]-L-lysine = [E2 ubiquitin-conjugating enzyme]-L-cysteine + N(6)-ubiquitinyl-[acceptor protein]-L-lysine.</text>
        <dbReference type="EC" id="2.3.2.27"/>
    </reaction>
</comment>
<feature type="region of interest" description="Disordered" evidence="17">
    <location>
        <begin position="535"/>
        <end position="565"/>
    </location>
</feature>
<dbReference type="Proteomes" id="UP000292052">
    <property type="component" value="Unassembled WGS sequence"/>
</dbReference>
<evidence type="ECO:0000256" key="14">
    <source>
        <dbReference type="ARBA" id="ARBA00035131"/>
    </source>
</evidence>
<feature type="non-terminal residue" evidence="19">
    <location>
        <position position="1"/>
    </location>
</feature>
<keyword evidence="20" id="KW-1185">Reference proteome</keyword>
<dbReference type="EMBL" id="QDEB01083117">
    <property type="protein sequence ID" value="RZC34088.1"/>
    <property type="molecule type" value="Genomic_DNA"/>
</dbReference>
<evidence type="ECO:0000256" key="3">
    <source>
        <dbReference type="ARBA" id="ARBA00004496"/>
    </source>
</evidence>
<dbReference type="AlphaFoldDB" id="A0A482VNV9"/>
<reference evidence="19 20" key="1">
    <citation type="submission" date="2017-03" db="EMBL/GenBank/DDBJ databases">
        <title>Genome of the blue death feigning beetle - Asbolus verrucosus.</title>
        <authorList>
            <person name="Rider S.D."/>
        </authorList>
    </citation>
    <scope>NUCLEOTIDE SEQUENCE [LARGE SCALE GENOMIC DNA]</scope>
    <source>
        <strain evidence="19">Butters</strain>
        <tissue evidence="19">Head and leg muscle</tissue>
    </source>
</reference>
<dbReference type="GO" id="GO:0061630">
    <property type="term" value="F:ubiquitin protein ligase activity"/>
    <property type="evidence" value="ECO:0007669"/>
    <property type="project" value="UniProtKB-EC"/>
</dbReference>
<evidence type="ECO:0000256" key="12">
    <source>
        <dbReference type="ARBA" id="ARBA00022833"/>
    </source>
</evidence>
<dbReference type="PANTHER" id="PTHR12983:SF9">
    <property type="entry name" value="E3 UBIQUITIN-PROTEIN LIGASE RNF10"/>
    <property type="match status" value="1"/>
</dbReference>
<evidence type="ECO:0000256" key="10">
    <source>
        <dbReference type="ARBA" id="ARBA00022771"/>
    </source>
</evidence>
<feature type="compositionally biased region" description="Polar residues" evidence="17">
    <location>
        <begin position="541"/>
        <end position="560"/>
    </location>
</feature>
<evidence type="ECO:0000256" key="1">
    <source>
        <dbReference type="ARBA" id="ARBA00000900"/>
    </source>
</evidence>
<dbReference type="SUPFAM" id="SSF57850">
    <property type="entry name" value="RING/U-box"/>
    <property type="match status" value="1"/>
</dbReference>
<dbReference type="Pfam" id="PF13445">
    <property type="entry name" value="zf-RING_UBOX"/>
    <property type="match status" value="1"/>
</dbReference>
<accession>A0A482VNV9</accession>
<dbReference type="SMART" id="SM00184">
    <property type="entry name" value="RING"/>
    <property type="match status" value="1"/>
</dbReference>
<dbReference type="GO" id="GO:0005737">
    <property type="term" value="C:cytoplasm"/>
    <property type="evidence" value="ECO:0007669"/>
    <property type="project" value="UniProtKB-SubCell"/>
</dbReference>
<evidence type="ECO:0000256" key="5">
    <source>
        <dbReference type="ARBA" id="ARBA00008117"/>
    </source>
</evidence>
<proteinExistence type="inferred from homology"/>
<dbReference type="OrthoDB" id="10064108at2759"/>
<dbReference type="STRING" id="1661398.A0A482VNV9"/>
<evidence type="ECO:0000256" key="8">
    <source>
        <dbReference type="ARBA" id="ARBA00022679"/>
    </source>
</evidence>
<feature type="region of interest" description="Disordered" evidence="17">
    <location>
        <begin position="613"/>
        <end position="683"/>
    </location>
</feature>
<evidence type="ECO:0000256" key="6">
    <source>
        <dbReference type="ARBA" id="ARBA00012483"/>
    </source>
</evidence>
<comment type="similarity">
    <text evidence="5">Belongs to the RNF10 family.</text>
</comment>
<evidence type="ECO:0000313" key="20">
    <source>
        <dbReference type="Proteomes" id="UP000292052"/>
    </source>
</evidence>
<dbReference type="CDD" id="cd16536">
    <property type="entry name" value="RING-HC_RNF10"/>
    <property type="match status" value="1"/>
</dbReference>
<feature type="compositionally biased region" description="Basic and acidic residues" evidence="17">
    <location>
        <begin position="495"/>
        <end position="505"/>
    </location>
</feature>
<dbReference type="InterPro" id="IPR017907">
    <property type="entry name" value="Znf_RING_CS"/>
</dbReference>
<keyword evidence="13" id="KW-0539">Nucleus</keyword>
<evidence type="ECO:0000256" key="9">
    <source>
        <dbReference type="ARBA" id="ARBA00022723"/>
    </source>
</evidence>
<dbReference type="GO" id="GO:0008270">
    <property type="term" value="F:zinc ion binding"/>
    <property type="evidence" value="ECO:0007669"/>
    <property type="project" value="UniProtKB-KW"/>
</dbReference>
<evidence type="ECO:0000256" key="13">
    <source>
        <dbReference type="ARBA" id="ARBA00023242"/>
    </source>
</evidence>
<evidence type="ECO:0000256" key="11">
    <source>
        <dbReference type="ARBA" id="ARBA00022786"/>
    </source>
</evidence>
<dbReference type="InterPro" id="IPR039739">
    <property type="entry name" value="MAG2/RNF10"/>
</dbReference>
<dbReference type="FunFam" id="3.30.40.10:FF:000112">
    <property type="entry name" value="RING finger protein 10"/>
    <property type="match status" value="1"/>
</dbReference>
<dbReference type="PROSITE" id="PS00518">
    <property type="entry name" value="ZF_RING_1"/>
    <property type="match status" value="1"/>
</dbReference>
<comment type="subcellular location">
    <subcellularLocation>
        <location evidence="3">Cytoplasm</location>
    </subcellularLocation>
    <subcellularLocation>
        <location evidence="2">Nucleus</location>
    </subcellularLocation>
</comment>
<sequence length="683" mass="77786">GVSGKLWPRSGRRREPVGGSLAAKGESSRKPTPQRTTKTFDIKRPRPRGTFDANATMGRAETTRLEEEYEAELGSVIVPGSKKQSHNNLLKLFVASPTGEGRYKSERGFTNKNSNRSIITRKHKYNKEHFLQANCQFVVNTSGDYKQYLNNPDALVDWSFIEQVNVQVSDCPSCPICLYPPVAAKMTRCGHVYCWSCLLHYLSLSDKTSRKCPICYESVHKLDLKSVVSKQYKTFNVDDVITFKLMKRPKGSLITYPASAIVREKEIFLFSEMETVDVYSKLLLANEAEILSIIEREHNELTAQLLENGECPENCFIEEALSLLNERRDKVLQNLKINTTEDHKKETTNNKEKADETSENLEICDNTREPSDSNDIKPDNLDITAASPQAKFHYFYQASDGQHIYLHALNARMLEHTYGSLELSPKILSGKILEKESGSMTEELRKRLRYLQHLPVTCQFEVAEIQLKRSVVAKETLEHFHEQIEVRRKRRQRRAREEKKREKQIAAEENRLMGIYPVPNLHIESQAQFPYFEARTRTESECTQPSEGSSEISTPPNSLTRENEHAGPSFAKLQMLASAKKPEIAKWPTLKTPTTPTKLINVTGQKTTSTFSNIVRDKSDSEPELEDYDPVPPSRSWGDFIGPALRKAEENDVLPEPDSPLTGKKKKKNRQKVLFNNTAYPGK</sequence>
<name>A0A482VNV9_ASBVE</name>
<organism evidence="19 20">
    <name type="scientific">Asbolus verrucosus</name>
    <name type="common">Desert ironclad beetle</name>
    <dbReference type="NCBI Taxonomy" id="1661398"/>
    <lineage>
        <taxon>Eukaryota</taxon>
        <taxon>Metazoa</taxon>
        <taxon>Ecdysozoa</taxon>
        <taxon>Arthropoda</taxon>
        <taxon>Hexapoda</taxon>
        <taxon>Insecta</taxon>
        <taxon>Pterygota</taxon>
        <taxon>Neoptera</taxon>
        <taxon>Endopterygota</taxon>
        <taxon>Coleoptera</taxon>
        <taxon>Polyphaga</taxon>
        <taxon>Cucujiformia</taxon>
        <taxon>Tenebrionidae</taxon>
        <taxon>Pimeliinae</taxon>
        <taxon>Asbolus</taxon>
    </lineage>
</organism>
<dbReference type="Gene3D" id="3.30.40.10">
    <property type="entry name" value="Zinc/RING finger domain, C3HC4 (zinc finger)"/>
    <property type="match status" value="1"/>
</dbReference>
<evidence type="ECO:0000256" key="2">
    <source>
        <dbReference type="ARBA" id="ARBA00004123"/>
    </source>
</evidence>
<protein>
    <recommendedName>
        <fullName evidence="14">E3 ubiquitin-protein ligase RNF10</fullName>
        <ecNumber evidence="6">2.3.2.27</ecNumber>
    </recommendedName>
    <alternativeName>
        <fullName evidence="15">RING finger protein 10</fullName>
    </alternativeName>
</protein>
<evidence type="ECO:0000313" key="19">
    <source>
        <dbReference type="EMBL" id="RZC34088.1"/>
    </source>
</evidence>
<feature type="compositionally biased region" description="Basic and acidic residues" evidence="17">
    <location>
        <begin position="365"/>
        <end position="379"/>
    </location>
</feature>
<dbReference type="InterPro" id="IPR013083">
    <property type="entry name" value="Znf_RING/FYVE/PHD"/>
</dbReference>
<dbReference type="InterPro" id="IPR001841">
    <property type="entry name" value="Znf_RING"/>
</dbReference>